<evidence type="ECO:0000313" key="2">
    <source>
        <dbReference type="EMBL" id="BAT76357.1"/>
    </source>
</evidence>
<reference evidence="2 3" key="1">
    <citation type="journal article" date="2015" name="Sci. Rep.">
        <title>The power of single molecule real-time sequencing technology in the de novo assembly of a eukaryotic genome.</title>
        <authorList>
            <person name="Sakai H."/>
            <person name="Naito K."/>
            <person name="Ogiso-Tanaka E."/>
            <person name="Takahashi Y."/>
            <person name="Iseki K."/>
            <person name="Muto C."/>
            <person name="Satou K."/>
            <person name="Teruya K."/>
            <person name="Shiroma A."/>
            <person name="Shimoji M."/>
            <person name="Hirano T."/>
            <person name="Itoh T."/>
            <person name="Kaga A."/>
            <person name="Tomooka N."/>
        </authorList>
    </citation>
    <scope>NUCLEOTIDE SEQUENCE [LARGE SCALE GENOMIC DNA]</scope>
    <source>
        <strain evidence="3">cv. Shumari</strain>
    </source>
</reference>
<keyword evidence="1" id="KW-0472">Membrane</keyword>
<evidence type="ECO:0000256" key="1">
    <source>
        <dbReference type="SAM" id="Phobius"/>
    </source>
</evidence>
<organism evidence="2 3">
    <name type="scientific">Vigna angularis var. angularis</name>
    <dbReference type="NCBI Taxonomy" id="157739"/>
    <lineage>
        <taxon>Eukaryota</taxon>
        <taxon>Viridiplantae</taxon>
        <taxon>Streptophyta</taxon>
        <taxon>Embryophyta</taxon>
        <taxon>Tracheophyta</taxon>
        <taxon>Spermatophyta</taxon>
        <taxon>Magnoliopsida</taxon>
        <taxon>eudicotyledons</taxon>
        <taxon>Gunneridae</taxon>
        <taxon>Pentapetalae</taxon>
        <taxon>rosids</taxon>
        <taxon>fabids</taxon>
        <taxon>Fabales</taxon>
        <taxon>Fabaceae</taxon>
        <taxon>Papilionoideae</taxon>
        <taxon>50 kb inversion clade</taxon>
        <taxon>NPAAA clade</taxon>
        <taxon>indigoferoid/millettioid clade</taxon>
        <taxon>Phaseoleae</taxon>
        <taxon>Vigna</taxon>
    </lineage>
</organism>
<dbReference type="AlphaFoldDB" id="A0A0S3R6Y0"/>
<keyword evidence="1" id="KW-1133">Transmembrane helix</keyword>
<evidence type="ECO:0000313" key="3">
    <source>
        <dbReference type="Proteomes" id="UP000291084"/>
    </source>
</evidence>
<accession>A0A0S3R6Y0</accession>
<keyword evidence="3" id="KW-1185">Reference proteome</keyword>
<dbReference type="Proteomes" id="UP000291084">
    <property type="component" value="Chromosome 1"/>
</dbReference>
<keyword evidence="1" id="KW-0812">Transmembrane</keyword>
<gene>
    <name evidence="2" type="primary">Vigan.01G434400</name>
    <name evidence="2" type="ORF">VIGAN_01434400</name>
</gene>
<protein>
    <submittedName>
        <fullName evidence="2">Uncharacterized protein</fullName>
    </submittedName>
</protein>
<dbReference type="EMBL" id="AP015034">
    <property type="protein sequence ID" value="BAT76357.1"/>
    <property type="molecule type" value="Genomic_DNA"/>
</dbReference>
<name>A0A0S3R6Y0_PHAAN</name>
<proteinExistence type="predicted"/>
<feature type="transmembrane region" description="Helical" evidence="1">
    <location>
        <begin position="56"/>
        <end position="75"/>
    </location>
</feature>
<sequence>MSETMDQHKDSCNFNGLSVITNIDPSPSQSFCQFKIMIDLGKHEKKSTTPSDAPKIKLNSMVMLLFIFTMFLLLCV</sequence>